<gene>
    <name evidence="2" type="ORF">MUN76_12855</name>
</gene>
<evidence type="ECO:0000313" key="3">
    <source>
        <dbReference type="Proteomes" id="UP000831775"/>
    </source>
</evidence>
<dbReference type="Pfam" id="PF00535">
    <property type="entry name" value="Glycos_transf_2"/>
    <property type="match status" value="1"/>
</dbReference>
<dbReference type="Proteomes" id="UP000831775">
    <property type="component" value="Chromosome"/>
</dbReference>
<proteinExistence type="predicted"/>
<dbReference type="PANTHER" id="PTHR22916:SF3">
    <property type="entry name" value="UDP-GLCNAC:BETAGAL BETA-1,3-N-ACETYLGLUCOSAMINYLTRANSFERASE-LIKE PROTEIN 1"/>
    <property type="match status" value="1"/>
</dbReference>
<dbReference type="PANTHER" id="PTHR22916">
    <property type="entry name" value="GLYCOSYLTRANSFERASE"/>
    <property type="match status" value="1"/>
</dbReference>
<dbReference type="SUPFAM" id="SSF53448">
    <property type="entry name" value="Nucleotide-diphospho-sugar transferases"/>
    <property type="match status" value="1"/>
</dbReference>
<evidence type="ECO:0000313" key="2">
    <source>
        <dbReference type="EMBL" id="UOQ59922.1"/>
    </source>
</evidence>
<dbReference type="InterPro" id="IPR029044">
    <property type="entry name" value="Nucleotide-diphossugar_trans"/>
</dbReference>
<name>A0ABY4FUH1_9MICO</name>
<protein>
    <submittedName>
        <fullName evidence="2">Glycosyltransferase family 2 protein</fullName>
    </submittedName>
</protein>
<dbReference type="RefSeq" id="WP_244685190.1">
    <property type="nucleotide sequence ID" value="NZ_CP095043.1"/>
</dbReference>
<dbReference type="Gene3D" id="3.90.550.10">
    <property type="entry name" value="Spore Coat Polysaccharide Biosynthesis Protein SpsA, Chain A"/>
    <property type="match status" value="1"/>
</dbReference>
<evidence type="ECO:0000259" key="1">
    <source>
        <dbReference type="Pfam" id="PF00535"/>
    </source>
</evidence>
<feature type="domain" description="Glycosyltransferase 2-like" evidence="1">
    <location>
        <begin position="63"/>
        <end position="162"/>
    </location>
</feature>
<reference evidence="2 3" key="1">
    <citation type="submission" date="2022-04" db="EMBL/GenBank/DDBJ databases">
        <title>Leucobacter sp. isolated from rhizosphere of onion.</title>
        <authorList>
            <person name="Won M."/>
            <person name="Lee C.-M."/>
            <person name="Woen H.-Y."/>
            <person name="Kwon S.-W."/>
        </authorList>
    </citation>
    <scope>NUCLEOTIDE SEQUENCE [LARGE SCALE GENOMIC DNA]</scope>
    <source>
        <strain evidence="2 3">H25R-14</strain>
    </source>
</reference>
<keyword evidence="3" id="KW-1185">Reference proteome</keyword>
<organism evidence="2 3">
    <name type="scientific">Leucobacter rhizosphaerae</name>
    <dbReference type="NCBI Taxonomy" id="2932245"/>
    <lineage>
        <taxon>Bacteria</taxon>
        <taxon>Bacillati</taxon>
        <taxon>Actinomycetota</taxon>
        <taxon>Actinomycetes</taxon>
        <taxon>Micrococcales</taxon>
        <taxon>Microbacteriaceae</taxon>
        <taxon>Leucobacter</taxon>
    </lineage>
</organism>
<dbReference type="EMBL" id="CP095043">
    <property type="protein sequence ID" value="UOQ59922.1"/>
    <property type="molecule type" value="Genomic_DNA"/>
</dbReference>
<dbReference type="CDD" id="cd00761">
    <property type="entry name" value="Glyco_tranf_GTA_type"/>
    <property type="match status" value="1"/>
</dbReference>
<sequence length="355" mass="40642">MTETAKTRGSAAEVWLENLIQGDVHEDLKKPIAEAIAVLAEARRSEEDRPFLTVVMRTQGKKPEAFKDAILTLYGQSDQDFELLVMAHNTGESDLAVVRRIIDQQAPSFRERIRLVEVTGGGRSRPLNTALTEGRGRYFAFFDDDDLVFGHWVESFHTASEQQRGRLLRAVGSTQRMEHETWPGGASGFRSTTWPKAEYLRTFEFERHLERNHSPFMSVAFPRELFETWGERFDEVLDVCEDWDMILRGAFLVGVTSVDELTVVYRLWTGVTSSYTEHDRAAWQASEARVRDKLNSRPSIMPEGAPNSIVDSMRQVETQIVIDNPVIHQIMSSTSWRITAPLRWVTNQARRAIRR</sequence>
<accession>A0ABY4FUH1</accession>
<dbReference type="InterPro" id="IPR001173">
    <property type="entry name" value="Glyco_trans_2-like"/>
</dbReference>